<keyword evidence="1" id="KW-0472">Membrane</keyword>
<gene>
    <name evidence="2" type="ORF">AOQ84DRAFT_318562</name>
</gene>
<dbReference type="EMBL" id="KV749666">
    <property type="protein sequence ID" value="OCL08358.1"/>
    <property type="molecule type" value="Genomic_DNA"/>
</dbReference>
<dbReference type="AlphaFoldDB" id="A0A8E2JT00"/>
<name>A0A8E2JT00_9PEZI</name>
<keyword evidence="3" id="KW-1185">Reference proteome</keyword>
<proteinExistence type="predicted"/>
<sequence length="62" mass="7273">MHISAPSPLAELGFVPFAWLFLRVMVIILKYLVSLVTAVRWIFVLLERSESLRSRELDEWLN</sequence>
<dbReference type="OrthoDB" id="4500971at2759"/>
<reference evidence="2 3" key="1">
    <citation type="journal article" date="2016" name="Nat. Commun.">
        <title>Ectomycorrhizal ecology is imprinted in the genome of the dominant symbiotic fungus Cenococcum geophilum.</title>
        <authorList>
            <consortium name="DOE Joint Genome Institute"/>
            <person name="Peter M."/>
            <person name="Kohler A."/>
            <person name="Ohm R.A."/>
            <person name="Kuo A."/>
            <person name="Krutzmann J."/>
            <person name="Morin E."/>
            <person name="Arend M."/>
            <person name="Barry K.W."/>
            <person name="Binder M."/>
            <person name="Choi C."/>
            <person name="Clum A."/>
            <person name="Copeland A."/>
            <person name="Grisel N."/>
            <person name="Haridas S."/>
            <person name="Kipfer T."/>
            <person name="LaButti K."/>
            <person name="Lindquist E."/>
            <person name="Lipzen A."/>
            <person name="Maire R."/>
            <person name="Meier B."/>
            <person name="Mihaltcheva S."/>
            <person name="Molinier V."/>
            <person name="Murat C."/>
            <person name="Poggeler S."/>
            <person name="Quandt C.A."/>
            <person name="Sperisen C."/>
            <person name="Tritt A."/>
            <person name="Tisserant E."/>
            <person name="Crous P.W."/>
            <person name="Henrissat B."/>
            <person name="Nehls U."/>
            <person name="Egli S."/>
            <person name="Spatafora J.W."/>
            <person name="Grigoriev I.V."/>
            <person name="Martin F.M."/>
        </authorList>
    </citation>
    <scope>NUCLEOTIDE SEQUENCE [LARGE SCALE GENOMIC DNA]</scope>
    <source>
        <strain evidence="2 3">CBS 207.34</strain>
    </source>
</reference>
<dbReference type="Proteomes" id="UP000250140">
    <property type="component" value="Unassembled WGS sequence"/>
</dbReference>
<protein>
    <submittedName>
        <fullName evidence="2">Uncharacterized protein</fullName>
    </submittedName>
</protein>
<feature type="transmembrane region" description="Helical" evidence="1">
    <location>
        <begin position="20"/>
        <end position="46"/>
    </location>
</feature>
<evidence type="ECO:0000256" key="1">
    <source>
        <dbReference type="SAM" id="Phobius"/>
    </source>
</evidence>
<accession>A0A8E2JT00</accession>
<evidence type="ECO:0000313" key="2">
    <source>
        <dbReference type="EMBL" id="OCL08358.1"/>
    </source>
</evidence>
<evidence type="ECO:0000313" key="3">
    <source>
        <dbReference type="Proteomes" id="UP000250140"/>
    </source>
</evidence>
<organism evidence="2 3">
    <name type="scientific">Glonium stellatum</name>
    <dbReference type="NCBI Taxonomy" id="574774"/>
    <lineage>
        <taxon>Eukaryota</taxon>
        <taxon>Fungi</taxon>
        <taxon>Dikarya</taxon>
        <taxon>Ascomycota</taxon>
        <taxon>Pezizomycotina</taxon>
        <taxon>Dothideomycetes</taxon>
        <taxon>Pleosporomycetidae</taxon>
        <taxon>Gloniales</taxon>
        <taxon>Gloniaceae</taxon>
        <taxon>Glonium</taxon>
    </lineage>
</organism>
<keyword evidence="1" id="KW-0812">Transmembrane</keyword>
<keyword evidence="1" id="KW-1133">Transmembrane helix</keyword>